<proteinExistence type="predicted"/>
<dbReference type="AlphaFoldDB" id="A0A1H7SDI5"/>
<dbReference type="EMBL" id="FOAB01000005">
    <property type="protein sequence ID" value="SEL70458.1"/>
    <property type="molecule type" value="Genomic_DNA"/>
</dbReference>
<name>A0A1H7SDI5_AQUAM</name>
<reference evidence="1 2" key="1">
    <citation type="submission" date="2016-10" db="EMBL/GenBank/DDBJ databases">
        <authorList>
            <person name="de Groot N.N."/>
        </authorList>
    </citation>
    <scope>NUCLEOTIDE SEQUENCE [LARGE SCALE GENOMIC DNA]</scope>
    <source>
        <strain evidence="1 2">DSM 25232</strain>
    </source>
</reference>
<dbReference type="Proteomes" id="UP000198521">
    <property type="component" value="Unassembled WGS sequence"/>
</dbReference>
<keyword evidence="2" id="KW-1185">Reference proteome</keyword>
<evidence type="ECO:0000313" key="2">
    <source>
        <dbReference type="Proteomes" id="UP000198521"/>
    </source>
</evidence>
<gene>
    <name evidence="1" type="ORF">SAMN04487910_3114</name>
</gene>
<sequence>MSLDEEIIEYKIDNVPQNTEMLTESLEEHFSSIKLTKNEINNLVPFKGNSLRDINM</sequence>
<accession>A0A1H7SDI5</accession>
<protein>
    <submittedName>
        <fullName evidence="1">Uncharacterized protein</fullName>
    </submittedName>
</protein>
<dbReference type="STRING" id="1038014.SAMN04487910_3114"/>
<evidence type="ECO:0000313" key="1">
    <source>
        <dbReference type="EMBL" id="SEL70458.1"/>
    </source>
</evidence>
<organism evidence="1 2">
    <name type="scientific">Aquimarina amphilecti</name>
    <dbReference type="NCBI Taxonomy" id="1038014"/>
    <lineage>
        <taxon>Bacteria</taxon>
        <taxon>Pseudomonadati</taxon>
        <taxon>Bacteroidota</taxon>
        <taxon>Flavobacteriia</taxon>
        <taxon>Flavobacteriales</taxon>
        <taxon>Flavobacteriaceae</taxon>
        <taxon>Aquimarina</taxon>
    </lineage>
</organism>